<reference evidence="2" key="1">
    <citation type="submission" date="2022-11" db="UniProtKB">
        <authorList>
            <consortium name="WormBaseParasite"/>
        </authorList>
    </citation>
    <scope>IDENTIFICATION</scope>
</reference>
<dbReference type="Proteomes" id="UP000887580">
    <property type="component" value="Unplaced"/>
</dbReference>
<sequence length="377" mass="41530">MVRETSVFEAMKKSKSESESKVPITTTITATITTTTTTTATPPQNYSQHDSSHHSRSPKLTSASAKSSREQAYSILMDDDAADGFHAHLVVPDVLDKAPADKLPITFGDSVPIVMGNLLVPEELRYKPVIDLSRCDPKKFYTLIFTDPDCPNRSMPTEREHLHWLVVNITDNTVSKGEEIAPYKAPLPNLGSGLHRYVFILLEQTRPIIIATEAEKAALAKAREAEAAAVITAAAASAATKNRATSAVKSQHKGGTNSLPTTGKNSPAASDHKSSINPLIPVQRKRNSFDDNENLLVDRIQFSTKGFMRKYAIIGVAAANFFQTEYNEYVGKQLEAQRRDSSVEKKKEIVKEISKIDEKKTLESLKSLKVSKNTNQY</sequence>
<dbReference type="WBParaSite" id="PS1159_v2.g12315.t1">
    <property type="protein sequence ID" value="PS1159_v2.g12315.t1"/>
    <property type="gene ID" value="PS1159_v2.g12315"/>
</dbReference>
<protein>
    <submittedName>
        <fullName evidence="2">Phosphatidylethanolamine-binding protein</fullName>
    </submittedName>
</protein>
<evidence type="ECO:0000313" key="1">
    <source>
        <dbReference type="Proteomes" id="UP000887580"/>
    </source>
</evidence>
<name>A0AC35EZR6_9BILA</name>
<accession>A0AC35EZR6</accession>
<proteinExistence type="predicted"/>
<organism evidence="1 2">
    <name type="scientific">Panagrolaimus sp. PS1159</name>
    <dbReference type="NCBI Taxonomy" id="55785"/>
    <lineage>
        <taxon>Eukaryota</taxon>
        <taxon>Metazoa</taxon>
        <taxon>Ecdysozoa</taxon>
        <taxon>Nematoda</taxon>
        <taxon>Chromadorea</taxon>
        <taxon>Rhabditida</taxon>
        <taxon>Tylenchina</taxon>
        <taxon>Panagrolaimomorpha</taxon>
        <taxon>Panagrolaimoidea</taxon>
        <taxon>Panagrolaimidae</taxon>
        <taxon>Panagrolaimus</taxon>
    </lineage>
</organism>
<evidence type="ECO:0000313" key="2">
    <source>
        <dbReference type="WBParaSite" id="PS1159_v2.g12315.t1"/>
    </source>
</evidence>